<feature type="region of interest" description="Disordered" evidence="1">
    <location>
        <begin position="459"/>
        <end position="526"/>
    </location>
</feature>
<evidence type="ECO:0000259" key="2">
    <source>
        <dbReference type="PROSITE" id="PS51644"/>
    </source>
</evidence>
<dbReference type="InterPro" id="IPR025605">
    <property type="entry name" value="OST-HTH/LOTUS_dom"/>
</dbReference>
<evidence type="ECO:0000313" key="4">
    <source>
        <dbReference type="Proteomes" id="UP001054889"/>
    </source>
</evidence>
<dbReference type="CDD" id="cd10910">
    <property type="entry name" value="PIN_limkain_b1_N_like"/>
    <property type="match status" value="1"/>
</dbReference>
<evidence type="ECO:0000256" key="1">
    <source>
        <dbReference type="SAM" id="MobiDB-lite"/>
    </source>
</evidence>
<proteinExistence type="predicted"/>
<comment type="caution">
    <text evidence="3">The sequence shown here is derived from an EMBL/GenBank/DDBJ whole genome shotgun (WGS) entry which is preliminary data.</text>
</comment>
<dbReference type="Pfam" id="PF01936">
    <property type="entry name" value="NYN"/>
    <property type="match status" value="1"/>
</dbReference>
<dbReference type="InterPro" id="IPR021139">
    <property type="entry name" value="NYN"/>
</dbReference>
<dbReference type="GO" id="GO:0004540">
    <property type="term" value="F:RNA nuclease activity"/>
    <property type="evidence" value="ECO:0007669"/>
    <property type="project" value="InterPro"/>
</dbReference>
<sequence length="616" mass="65649">MDGSAVEAGVDGSTVEEGVEDGDVIVEAVAGIVQLGGGMSSRVVVELGLGRIAAPCDRVLGVGVDNLGHVHSPAPDEESPVLGGAPLGNVDSLSDESTPNRRVLALSKDSSVGSRPDIEPAISCCTTALPSRARLLLLPYARSAHQLPVLGLCGLSSHAAVPAPYGEHHQQRNEEGKAVKITVWWDFQMCRLPPGVSPFRVGSRVTAALRGVGIRGPVEINAFGDVSLLSRNEQEALDATGVTFSHAPSAFGVKNSCDRSFMADLIYWIAQNPPPAHFFLISGDTEFANILHRLQMSNYNVLLACPEVGSKTLHSAATIMWSWEALVKGVDLTPKHVIQPPDSLSSSWYGHYSGPVDMQLLKSEDSTVLPWNTWVPRVPKSVINGIMKVLRVYPEGISLPNLLAELERANVPMDSRGFFGYRKFAALLQAMPHVVKFIGPLPGDTQPAVVGVFKRSVEPSEQELDEKASTRRSNQEKHLSNKTESEELSSSVSQSSSSELSSCRQKKTLEAATPSPSNKLSSSQRKTLDLTTRAEPHSNCVEAVVSLATDAPSSDALSRDCRNAQGVNLATQTEPHISHTADMVAAAGAPTSGAQGNIGKKGLFGRILSLWSGPAH</sequence>
<dbReference type="PROSITE" id="PS51644">
    <property type="entry name" value="HTH_OST"/>
    <property type="match status" value="1"/>
</dbReference>
<keyword evidence="4" id="KW-1185">Reference proteome</keyword>
<dbReference type="PANTHER" id="PTHR14379:SF91">
    <property type="entry name" value="EXPRESSED PROTEIN"/>
    <property type="match status" value="1"/>
</dbReference>
<dbReference type="Proteomes" id="UP001054889">
    <property type="component" value="Unassembled WGS sequence"/>
</dbReference>
<organism evidence="3 4">
    <name type="scientific">Eleusine coracana subsp. coracana</name>
    <dbReference type="NCBI Taxonomy" id="191504"/>
    <lineage>
        <taxon>Eukaryota</taxon>
        <taxon>Viridiplantae</taxon>
        <taxon>Streptophyta</taxon>
        <taxon>Embryophyta</taxon>
        <taxon>Tracheophyta</taxon>
        <taxon>Spermatophyta</taxon>
        <taxon>Magnoliopsida</taxon>
        <taxon>Liliopsida</taxon>
        <taxon>Poales</taxon>
        <taxon>Poaceae</taxon>
        <taxon>PACMAD clade</taxon>
        <taxon>Chloridoideae</taxon>
        <taxon>Cynodonteae</taxon>
        <taxon>Eleusininae</taxon>
        <taxon>Eleusine</taxon>
    </lineage>
</organism>
<dbReference type="InterPro" id="IPR024768">
    <property type="entry name" value="Marf1"/>
</dbReference>
<dbReference type="GO" id="GO:0005777">
    <property type="term" value="C:peroxisome"/>
    <property type="evidence" value="ECO:0007669"/>
    <property type="project" value="InterPro"/>
</dbReference>
<protein>
    <recommendedName>
        <fullName evidence="2">HTH OST-type domain-containing protein</fullName>
    </recommendedName>
</protein>
<dbReference type="CDD" id="cd08824">
    <property type="entry name" value="LOTUS"/>
    <property type="match status" value="1"/>
</dbReference>
<dbReference type="GO" id="GO:0010468">
    <property type="term" value="P:regulation of gene expression"/>
    <property type="evidence" value="ECO:0007669"/>
    <property type="project" value="InterPro"/>
</dbReference>
<dbReference type="EMBL" id="BQKI01000013">
    <property type="protein sequence ID" value="GJN06913.1"/>
    <property type="molecule type" value="Genomic_DNA"/>
</dbReference>
<gene>
    <name evidence="3" type="primary">ga24687</name>
    <name evidence="3" type="ORF">PR202_ga24687</name>
</gene>
<feature type="region of interest" description="Disordered" evidence="1">
    <location>
        <begin position="71"/>
        <end position="99"/>
    </location>
</feature>
<name>A0AAV5D7J6_ELECO</name>
<feature type="compositionally biased region" description="Basic and acidic residues" evidence="1">
    <location>
        <begin position="465"/>
        <end position="485"/>
    </location>
</feature>
<feature type="domain" description="HTH OST-type" evidence="2">
    <location>
        <begin position="378"/>
        <end position="451"/>
    </location>
</feature>
<dbReference type="AlphaFoldDB" id="A0AAV5D7J6"/>
<accession>A0AAV5D7J6</accession>
<evidence type="ECO:0000313" key="3">
    <source>
        <dbReference type="EMBL" id="GJN06913.1"/>
    </source>
</evidence>
<reference evidence="3" key="2">
    <citation type="submission" date="2021-12" db="EMBL/GenBank/DDBJ databases">
        <title>Resequencing data analysis of finger millet.</title>
        <authorList>
            <person name="Hatakeyama M."/>
            <person name="Aluri S."/>
            <person name="Balachadran M.T."/>
            <person name="Sivarajan S.R."/>
            <person name="Poveda L."/>
            <person name="Shimizu-Inatsugi R."/>
            <person name="Schlapbach R."/>
            <person name="Sreeman S.M."/>
            <person name="Shimizu K.K."/>
        </authorList>
    </citation>
    <scope>NUCLEOTIDE SEQUENCE</scope>
</reference>
<feature type="compositionally biased region" description="Polar residues" evidence="1">
    <location>
        <begin position="514"/>
        <end position="525"/>
    </location>
</feature>
<reference evidence="3" key="1">
    <citation type="journal article" date="2018" name="DNA Res.">
        <title>Multiple hybrid de novo genome assembly of finger millet, an orphan allotetraploid crop.</title>
        <authorList>
            <person name="Hatakeyama M."/>
            <person name="Aluri S."/>
            <person name="Balachadran M.T."/>
            <person name="Sivarajan S.R."/>
            <person name="Patrignani A."/>
            <person name="Gruter S."/>
            <person name="Poveda L."/>
            <person name="Shimizu-Inatsugi R."/>
            <person name="Baeten J."/>
            <person name="Francoijs K.J."/>
            <person name="Nataraja K.N."/>
            <person name="Reddy Y.A.N."/>
            <person name="Phadnis S."/>
            <person name="Ravikumar R.L."/>
            <person name="Schlapbach R."/>
            <person name="Sreeman S.M."/>
            <person name="Shimizu K.K."/>
        </authorList>
    </citation>
    <scope>NUCLEOTIDE SEQUENCE</scope>
</reference>
<dbReference type="PANTHER" id="PTHR14379">
    <property type="entry name" value="LIMKAIN B LKAP"/>
    <property type="match status" value="1"/>
</dbReference>
<feature type="compositionally biased region" description="Low complexity" evidence="1">
    <location>
        <begin position="488"/>
        <end position="502"/>
    </location>
</feature>